<protein>
    <submittedName>
        <fullName evidence="1">Uncharacterized protein</fullName>
    </submittedName>
</protein>
<name>A0A0A1Z196_PSEFL</name>
<proteinExistence type="predicted"/>
<dbReference type="Proteomes" id="UP000030060">
    <property type="component" value="Unassembled WGS sequence"/>
</dbReference>
<gene>
    <name evidence="1" type="ORF">K814_0116715</name>
</gene>
<organism evidence="1 2">
    <name type="scientific">Pseudomonas fluorescens LMG 5329</name>
    <dbReference type="NCBI Taxonomy" id="1324332"/>
    <lineage>
        <taxon>Bacteria</taxon>
        <taxon>Pseudomonadati</taxon>
        <taxon>Pseudomonadota</taxon>
        <taxon>Gammaproteobacteria</taxon>
        <taxon>Pseudomonadales</taxon>
        <taxon>Pseudomonadaceae</taxon>
        <taxon>Pseudomonas</taxon>
    </lineage>
</organism>
<accession>A0A0A1Z196</accession>
<comment type="caution">
    <text evidence="1">The sequence shown here is derived from an EMBL/GenBank/DDBJ whole genome shotgun (WGS) entry which is preliminary data.</text>
</comment>
<reference evidence="1 2" key="1">
    <citation type="journal article" date="2013" name="Genome Announc.">
        <title>Draft Genome Sequence of Pseudomonas fluorescens LMG 5329, a White Line-Inducing Principle-Producing Bioindicator for the Mushroom Pathogen Pseudomonas tolaasii.</title>
        <authorList>
            <person name="Ghequire M.G."/>
            <person name="Rokni-Zadeh H."/>
            <person name="Zarrineh P."/>
            <person name="De Mot R."/>
        </authorList>
    </citation>
    <scope>NUCLEOTIDE SEQUENCE [LARGE SCALE GENOMIC DNA]</scope>
    <source>
        <strain evidence="1 2">LMG 5329</strain>
    </source>
</reference>
<dbReference type="OrthoDB" id="7064824at2"/>
<evidence type="ECO:0000313" key="1">
    <source>
        <dbReference type="EMBL" id="KGE66816.1"/>
    </source>
</evidence>
<evidence type="ECO:0000313" key="2">
    <source>
        <dbReference type="Proteomes" id="UP000030060"/>
    </source>
</evidence>
<dbReference type="EMBL" id="ASGY01000121">
    <property type="protein sequence ID" value="KGE66816.1"/>
    <property type="molecule type" value="Genomic_DNA"/>
</dbReference>
<dbReference type="AlphaFoldDB" id="A0A0A1Z196"/>
<dbReference type="RefSeq" id="WP_004416614.1">
    <property type="nucleotide sequence ID" value="NZ_ASGY01000121.1"/>
</dbReference>
<sequence>MKVTPANTSLFGEDAGVVKAYFESFSQCLAERFEVQAEFFATYLGTFELFLMTREGDGDLSPLEVAVNTLVEWFDKLEKSAAQAIFTKAEEGCREGNDSFWSMLNSDPRIHKGYSFKESVDKQFEVIGKVLEFMVAREGWLIAAFQRNHVDVDKDIPLHFLWDGCRSFFGEDGNLAVVGESLFGVPLNQWRNIAVHKSYKCLGGKIEVSYGRDVLKVVTLSGEELGRVCMEIYKFRVGVKLVTGLALIILAARGQDLVEAVQLSPRSFLHDLNYLLGRYGTQVESFELLDELVMDGGKFEVPDGFSIFDVKIACDDAKDSDDARLPDMAVRIAKVLSYVFGDHNSLPEKEKILLHFSRSPDNGFHMIYTYD</sequence>